<gene>
    <name evidence="1" type="ORF">CLTHE_28420</name>
</gene>
<evidence type="ECO:0008006" key="3">
    <source>
        <dbReference type="Google" id="ProtNLM"/>
    </source>
</evidence>
<proteinExistence type="predicted"/>
<reference evidence="1 2" key="1">
    <citation type="submission" date="2016-02" db="EMBL/GenBank/DDBJ databases">
        <title>Genome sequence of Clostridium thermobutyricum DSM 4928.</title>
        <authorList>
            <person name="Poehlein A."/>
            <person name="Daniel R."/>
        </authorList>
    </citation>
    <scope>NUCLEOTIDE SEQUENCE [LARGE SCALE GENOMIC DNA]</scope>
    <source>
        <strain evidence="1 2">DSM 4928</strain>
    </source>
</reference>
<dbReference type="OrthoDB" id="1234596at2"/>
<dbReference type="RefSeq" id="WP_080024023.1">
    <property type="nucleotide sequence ID" value="NZ_LTAY01000081.1"/>
</dbReference>
<dbReference type="AlphaFoldDB" id="A0A1V4STJ8"/>
<evidence type="ECO:0000313" key="1">
    <source>
        <dbReference type="EMBL" id="OPX46621.1"/>
    </source>
</evidence>
<dbReference type="EMBL" id="LTAY01000081">
    <property type="protein sequence ID" value="OPX46621.1"/>
    <property type="molecule type" value="Genomic_DNA"/>
</dbReference>
<protein>
    <recommendedName>
        <fullName evidence="3">DUF2971 domain-containing protein</fullName>
    </recommendedName>
</protein>
<dbReference type="Proteomes" id="UP000191448">
    <property type="component" value="Unassembled WGS sequence"/>
</dbReference>
<comment type="caution">
    <text evidence="1">The sequence shown here is derived from an EMBL/GenBank/DDBJ whole genome shotgun (WGS) entry which is preliminary data.</text>
</comment>
<name>A0A1V4STJ8_9CLOT</name>
<evidence type="ECO:0000313" key="2">
    <source>
        <dbReference type="Proteomes" id="UP000191448"/>
    </source>
</evidence>
<accession>A0A1V4STJ8</accession>
<organism evidence="1 2">
    <name type="scientific">Clostridium thermobutyricum DSM 4928</name>
    <dbReference type="NCBI Taxonomy" id="1121339"/>
    <lineage>
        <taxon>Bacteria</taxon>
        <taxon>Bacillati</taxon>
        <taxon>Bacillota</taxon>
        <taxon>Clostridia</taxon>
        <taxon>Eubacteriales</taxon>
        <taxon>Clostridiaceae</taxon>
        <taxon>Clostridium</taxon>
    </lineage>
</organism>
<sequence length="259" mass="30538">MNKPEYLYHYTNIDTLALILKNKTIRFNSLSNMDDLEEVKSNDMGNIGKYCFVSCWTEEEEESIPFWHIYTNKMRGIRIKLPSDMFKKYTVNNIGSLGSFKSYFKYEEILCPNYTISPSWVEILEKVEYTDDKSLLYPNILELEVDKCNIKLGELGKHKRKNWNFQKEWRYIFRILPISLREMQEENPNVHLRKLLKGEELGIDSYFLNIDDKALEKMEITLGPNTTDGDKIIVESLVNTYNPLAKVYSSNLKKIINIK</sequence>